<dbReference type="InterPro" id="IPR050613">
    <property type="entry name" value="Sec_Metabolite_Reg"/>
</dbReference>
<comment type="caution">
    <text evidence="9">The sequence shown here is derived from an EMBL/GenBank/DDBJ whole genome shotgun (WGS) entry which is preliminary data.</text>
</comment>
<feature type="region of interest" description="Disordered" evidence="7">
    <location>
        <begin position="73"/>
        <end position="105"/>
    </location>
</feature>
<dbReference type="PANTHER" id="PTHR31001:SF57">
    <property type="entry name" value="ZN(II)2CYS6 TRANSCRIPTION FACTOR (EUROFUNG)"/>
    <property type="match status" value="1"/>
</dbReference>
<feature type="domain" description="Zn(2)-C6 fungal-type" evidence="8">
    <location>
        <begin position="11"/>
        <end position="40"/>
    </location>
</feature>
<evidence type="ECO:0000256" key="1">
    <source>
        <dbReference type="ARBA" id="ARBA00004123"/>
    </source>
</evidence>
<keyword evidence="5" id="KW-0804">Transcription</keyword>
<dbReference type="CDD" id="cd12148">
    <property type="entry name" value="fungal_TF_MHR"/>
    <property type="match status" value="1"/>
</dbReference>
<dbReference type="SUPFAM" id="SSF57701">
    <property type="entry name" value="Zn2/Cys6 DNA-binding domain"/>
    <property type="match status" value="1"/>
</dbReference>
<keyword evidence="6" id="KW-0539">Nucleus</keyword>
<evidence type="ECO:0000256" key="7">
    <source>
        <dbReference type="SAM" id="MobiDB-lite"/>
    </source>
</evidence>
<evidence type="ECO:0000313" key="9">
    <source>
        <dbReference type="EMBL" id="KAJ5727903.1"/>
    </source>
</evidence>
<sequence length="652" mass="73554">MDVRRYNVERSCLRCHERKVGCDKGNPCSKCMRLNVPCQYPGPKRVKRRAPKSSTTDMTARLEQLERSIATLAGQAQSPQPSHSSTQDVERASVTDTGPSTSAVQIRRSSTAVSTAHHGFLAKNGSYVDDPLLSRVLEKEDDLQSAMGSPNTHKNAAMKPMPMKLDGIITNPQLIQLDLQVLLPSRWQATQLWETFLSRVDPVVKCIHIPTVKPRIFAAISRPDSVPPDVHCLLFAIFFGAATTMASDDPGNEKIRADLRRYQQGIELAMYQSSFLDSPTVKSLQAMAIYLTCLRCNNSSRSGFTLRGLAIRAAQSIGLHRDGKHFKLPPLECEIRRRLWWILYTTDARMAEDHGITIAEQGYRSDTELPANIDDQNLLKTATEPIESQPHWTEMSFQLIIAEVNKSWYEVAQATAKTHEPSDPEQLLAQLKTTLYEKYTQHGDLDIPIQRMGMMLADVLVAKREVHLRQKLLHAQGANSAAVGSTEATRELLRMASNALNLGLRMYQDELLHGFRWLSSTYTQFHLLTYILWHLCVHPTDPYVDEAWHNVNMHFELVEHDPSWPDPGAKWPMLVQLRAKALRIRNAHVQPVQSVTATGIEHREGPSVGFVDDAIQGLEIPLDIEDFDLSWSEFFPDWNYMAESISFMGQEG</sequence>
<evidence type="ECO:0000256" key="5">
    <source>
        <dbReference type="ARBA" id="ARBA00023163"/>
    </source>
</evidence>
<gene>
    <name evidence="9" type="ORF">N7493_005723</name>
</gene>
<comment type="subcellular location">
    <subcellularLocation>
        <location evidence="1">Nucleus</location>
    </subcellularLocation>
</comment>
<dbReference type="GO" id="GO:0005634">
    <property type="term" value="C:nucleus"/>
    <property type="evidence" value="ECO:0007669"/>
    <property type="project" value="UniProtKB-SubCell"/>
</dbReference>
<dbReference type="AlphaFoldDB" id="A0AAD6MWU7"/>
<dbReference type="GO" id="GO:0006351">
    <property type="term" value="P:DNA-templated transcription"/>
    <property type="evidence" value="ECO:0007669"/>
    <property type="project" value="InterPro"/>
</dbReference>
<keyword evidence="3" id="KW-0805">Transcription regulation</keyword>
<dbReference type="Pfam" id="PF00172">
    <property type="entry name" value="Zn_clus"/>
    <property type="match status" value="1"/>
</dbReference>
<evidence type="ECO:0000256" key="3">
    <source>
        <dbReference type="ARBA" id="ARBA00023015"/>
    </source>
</evidence>
<evidence type="ECO:0000256" key="6">
    <source>
        <dbReference type="ARBA" id="ARBA00023242"/>
    </source>
</evidence>
<dbReference type="PANTHER" id="PTHR31001">
    <property type="entry name" value="UNCHARACTERIZED TRANSCRIPTIONAL REGULATORY PROTEIN"/>
    <property type="match status" value="1"/>
</dbReference>
<dbReference type="SMART" id="SM00906">
    <property type="entry name" value="Fungal_trans"/>
    <property type="match status" value="1"/>
</dbReference>
<dbReference type="PROSITE" id="PS00463">
    <property type="entry name" value="ZN2_CY6_FUNGAL_1"/>
    <property type="match status" value="1"/>
</dbReference>
<dbReference type="SMART" id="SM00066">
    <property type="entry name" value="GAL4"/>
    <property type="match status" value="1"/>
</dbReference>
<dbReference type="InterPro" id="IPR007219">
    <property type="entry name" value="XnlR_reg_dom"/>
</dbReference>
<name>A0AAD6MWU7_9EURO</name>
<dbReference type="Proteomes" id="UP001215712">
    <property type="component" value="Unassembled WGS sequence"/>
</dbReference>
<dbReference type="EMBL" id="JAQJAN010000006">
    <property type="protein sequence ID" value="KAJ5727903.1"/>
    <property type="molecule type" value="Genomic_DNA"/>
</dbReference>
<evidence type="ECO:0000256" key="4">
    <source>
        <dbReference type="ARBA" id="ARBA00023125"/>
    </source>
</evidence>
<dbReference type="CDD" id="cd00067">
    <property type="entry name" value="GAL4"/>
    <property type="match status" value="1"/>
</dbReference>
<organism evidence="9 10">
    <name type="scientific">Penicillium malachiteum</name>
    <dbReference type="NCBI Taxonomy" id="1324776"/>
    <lineage>
        <taxon>Eukaryota</taxon>
        <taxon>Fungi</taxon>
        <taxon>Dikarya</taxon>
        <taxon>Ascomycota</taxon>
        <taxon>Pezizomycotina</taxon>
        <taxon>Eurotiomycetes</taxon>
        <taxon>Eurotiomycetidae</taxon>
        <taxon>Eurotiales</taxon>
        <taxon>Aspergillaceae</taxon>
        <taxon>Penicillium</taxon>
    </lineage>
</organism>
<feature type="compositionally biased region" description="Polar residues" evidence="7">
    <location>
        <begin position="74"/>
        <end position="87"/>
    </location>
</feature>
<dbReference type="GO" id="GO:0003677">
    <property type="term" value="F:DNA binding"/>
    <property type="evidence" value="ECO:0007669"/>
    <property type="project" value="UniProtKB-KW"/>
</dbReference>
<dbReference type="InterPro" id="IPR001138">
    <property type="entry name" value="Zn2Cys6_DnaBD"/>
</dbReference>
<reference evidence="9" key="1">
    <citation type="journal article" date="2023" name="IMA Fungus">
        <title>Comparative genomic study of the Penicillium genus elucidates a diverse pangenome and 15 lateral gene transfer events.</title>
        <authorList>
            <person name="Petersen C."/>
            <person name="Sorensen T."/>
            <person name="Nielsen M.R."/>
            <person name="Sondergaard T.E."/>
            <person name="Sorensen J.L."/>
            <person name="Fitzpatrick D.A."/>
            <person name="Frisvad J.C."/>
            <person name="Nielsen K.L."/>
        </authorList>
    </citation>
    <scope>NUCLEOTIDE SEQUENCE</scope>
    <source>
        <strain evidence="9">IBT 17514</strain>
    </source>
</reference>
<keyword evidence="2" id="KW-0479">Metal-binding</keyword>
<dbReference type="GO" id="GO:0000981">
    <property type="term" value="F:DNA-binding transcription factor activity, RNA polymerase II-specific"/>
    <property type="evidence" value="ECO:0007669"/>
    <property type="project" value="InterPro"/>
</dbReference>
<keyword evidence="10" id="KW-1185">Reference proteome</keyword>
<dbReference type="GO" id="GO:0008270">
    <property type="term" value="F:zinc ion binding"/>
    <property type="evidence" value="ECO:0007669"/>
    <property type="project" value="InterPro"/>
</dbReference>
<dbReference type="Pfam" id="PF04082">
    <property type="entry name" value="Fungal_trans"/>
    <property type="match status" value="1"/>
</dbReference>
<evidence type="ECO:0000256" key="2">
    <source>
        <dbReference type="ARBA" id="ARBA00022723"/>
    </source>
</evidence>
<reference evidence="9" key="2">
    <citation type="submission" date="2023-01" db="EMBL/GenBank/DDBJ databases">
        <authorList>
            <person name="Petersen C."/>
        </authorList>
    </citation>
    <scope>NUCLEOTIDE SEQUENCE</scope>
    <source>
        <strain evidence="9">IBT 17514</strain>
    </source>
</reference>
<dbReference type="PROSITE" id="PS50048">
    <property type="entry name" value="ZN2_CY6_FUNGAL_2"/>
    <property type="match status" value="1"/>
</dbReference>
<accession>A0AAD6MWU7</accession>
<dbReference type="Gene3D" id="4.10.240.10">
    <property type="entry name" value="Zn(2)-C6 fungal-type DNA-binding domain"/>
    <property type="match status" value="1"/>
</dbReference>
<keyword evidence="4" id="KW-0238">DNA-binding</keyword>
<proteinExistence type="predicted"/>
<dbReference type="InterPro" id="IPR036864">
    <property type="entry name" value="Zn2-C6_fun-type_DNA-bd_sf"/>
</dbReference>
<evidence type="ECO:0000313" key="10">
    <source>
        <dbReference type="Proteomes" id="UP001215712"/>
    </source>
</evidence>
<evidence type="ECO:0000259" key="8">
    <source>
        <dbReference type="PROSITE" id="PS50048"/>
    </source>
</evidence>
<feature type="compositionally biased region" description="Polar residues" evidence="7">
    <location>
        <begin position="94"/>
        <end position="105"/>
    </location>
</feature>
<protein>
    <submittedName>
        <fullName evidence="9">C6 transcription factor</fullName>
    </submittedName>
</protein>